<dbReference type="EMBL" id="CP088100">
    <property type="protein sequence ID" value="UFW91017.1"/>
    <property type="molecule type" value="Genomic_DNA"/>
</dbReference>
<sequence>MDKIEFRAAKAALALTDPGMAKMLGVSLRTANGYANGDAIPSPVAKLIRLIRVMHLSVEDVPE</sequence>
<dbReference type="InterPro" id="IPR001387">
    <property type="entry name" value="Cro/C1-type_HTH"/>
</dbReference>
<dbReference type="Gene3D" id="1.10.260.40">
    <property type="entry name" value="lambda repressor-like DNA-binding domains"/>
    <property type="match status" value="1"/>
</dbReference>
<evidence type="ECO:0008006" key="3">
    <source>
        <dbReference type="Google" id="ProtNLM"/>
    </source>
</evidence>
<dbReference type="SUPFAM" id="SSF47413">
    <property type="entry name" value="lambda repressor-like DNA-binding domains"/>
    <property type="match status" value="1"/>
</dbReference>
<dbReference type="CDD" id="cd00093">
    <property type="entry name" value="HTH_XRE"/>
    <property type="match status" value="1"/>
</dbReference>
<dbReference type="Proteomes" id="UP001430990">
    <property type="component" value="Chromosome"/>
</dbReference>
<proteinExistence type="predicted"/>
<organism evidence="1 2">
    <name type="scientific">Bradyrhizobium barranii</name>
    <dbReference type="NCBI Taxonomy" id="2992140"/>
    <lineage>
        <taxon>Bacteria</taxon>
        <taxon>Pseudomonadati</taxon>
        <taxon>Pseudomonadota</taxon>
        <taxon>Alphaproteobacteria</taxon>
        <taxon>Hyphomicrobiales</taxon>
        <taxon>Nitrobacteraceae</taxon>
        <taxon>Bradyrhizobium</taxon>
    </lineage>
</organism>
<accession>A0ABY3R108</accession>
<reference evidence="1" key="1">
    <citation type="submission" date="2021-11" db="EMBL/GenBank/DDBJ databases">
        <title>Australian commercial rhizobial inoculants.</title>
        <authorList>
            <person name="Kohlmeier M.G."/>
            <person name="O'Hara G.W."/>
            <person name="Colombi E."/>
            <person name="Ramsay J.P."/>
            <person name="Terpolilli J."/>
        </authorList>
    </citation>
    <scope>NUCLEOTIDE SEQUENCE</scope>
    <source>
        <strain evidence="1">CC829</strain>
    </source>
</reference>
<dbReference type="RefSeq" id="WP_231145009.1">
    <property type="nucleotide sequence ID" value="NZ_CP088100.1"/>
</dbReference>
<name>A0ABY3R108_9BRAD</name>
<gene>
    <name evidence="1" type="ORF">BjapCC829_21750</name>
</gene>
<protein>
    <recommendedName>
        <fullName evidence="3">HTH cro/C1-type domain-containing protein</fullName>
    </recommendedName>
</protein>
<evidence type="ECO:0000313" key="1">
    <source>
        <dbReference type="EMBL" id="UFW91017.1"/>
    </source>
</evidence>
<keyword evidence="2" id="KW-1185">Reference proteome</keyword>
<evidence type="ECO:0000313" key="2">
    <source>
        <dbReference type="Proteomes" id="UP001430990"/>
    </source>
</evidence>
<dbReference type="InterPro" id="IPR010982">
    <property type="entry name" value="Lambda_DNA-bd_dom_sf"/>
</dbReference>